<gene>
    <name evidence="2" type="ORF">ACFPJA_12375</name>
</gene>
<reference evidence="2 3" key="1">
    <citation type="journal article" date="2019" name="Int. J. Syst. Evol. Microbiol.">
        <title>The Global Catalogue of Microorganisms (GCM) 10K type strain sequencing project: providing services to taxonomists for standard genome sequencing and annotation.</title>
        <authorList>
            <consortium name="The Broad Institute Genomics Platform"/>
            <consortium name="The Broad Institute Genome Sequencing Center for Infectious Disease"/>
            <person name="Wu L."/>
            <person name="Ma J."/>
        </authorList>
    </citation>
    <scope>NUCLEOTIDE SEQUENCE [LARGE SCALE GENOMIC DNA]</scope>
    <source>
        <strain evidence="2 3">CGMCC 1.16026</strain>
    </source>
</reference>
<keyword evidence="3" id="KW-1185">Reference proteome</keyword>
<dbReference type="GO" id="GO:0004519">
    <property type="term" value="F:endonuclease activity"/>
    <property type="evidence" value="ECO:0007669"/>
    <property type="project" value="UniProtKB-KW"/>
</dbReference>
<sequence length="81" mass="9148">MSEQPTPSERYRKPLQEALGERCEECGQENGLEIHHKDGDSSNSDLDNLELLCGACHNREHYDTVSNNDATNDIDIESLRC</sequence>
<organism evidence="2 3">
    <name type="scientific">Halorubrum glutamatedens</name>
    <dbReference type="NCBI Taxonomy" id="2707018"/>
    <lineage>
        <taxon>Archaea</taxon>
        <taxon>Methanobacteriati</taxon>
        <taxon>Methanobacteriota</taxon>
        <taxon>Stenosarchaea group</taxon>
        <taxon>Halobacteria</taxon>
        <taxon>Halobacteriales</taxon>
        <taxon>Haloferacaceae</taxon>
        <taxon>Halorubrum</taxon>
    </lineage>
</organism>
<keyword evidence="2" id="KW-0540">Nuclease</keyword>
<comment type="caution">
    <text evidence="2">The sequence shown here is derived from an EMBL/GenBank/DDBJ whole genome shotgun (WGS) entry which is preliminary data.</text>
</comment>
<name>A0ABD5QTA7_9EURY</name>
<dbReference type="Gene3D" id="1.10.30.50">
    <property type="match status" value="1"/>
</dbReference>
<keyword evidence="2" id="KW-0378">Hydrolase</keyword>
<dbReference type="AlphaFoldDB" id="A0ABD5QTA7"/>
<accession>A0ABD5QTA7</accession>
<keyword evidence="2" id="KW-0255">Endonuclease</keyword>
<proteinExistence type="predicted"/>
<dbReference type="InterPro" id="IPR003615">
    <property type="entry name" value="HNH_nuc"/>
</dbReference>
<dbReference type="CDD" id="cd00085">
    <property type="entry name" value="HNHc"/>
    <property type="match status" value="1"/>
</dbReference>
<dbReference type="InterPro" id="IPR002711">
    <property type="entry name" value="HNH"/>
</dbReference>
<feature type="domain" description="HNH nuclease" evidence="1">
    <location>
        <begin position="10"/>
        <end position="58"/>
    </location>
</feature>
<dbReference type="SMART" id="SM00507">
    <property type="entry name" value="HNHc"/>
    <property type="match status" value="1"/>
</dbReference>
<evidence type="ECO:0000259" key="1">
    <source>
        <dbReference type="SMART" id="SM00507"/>
    </source>
</evidence>
<dbReference type="EMBL" id="JBHSKV010000017">
    <property type="protein sequence ID" value="MFC5135508.1"/>
    <property type="molecule type" value="Genomic_DNA"/>
</dbReference>
<protein>
    <submittedName>
        <fullName evidence="2">HNH endonuclease signature motif containing protein</fullName>
    </submittedName>
</protein>
<evidence type="ECO:0000313" key="2">
    <source>
        <dbReference type="EMBL" id="MFC5135508.1"/>
    </source>
</evidence>
<evidence type="ECO:0000313" key="3">
    <source>
        <dbReference type="Proteomes" id="UP001596145"/>
    </source>
</evidence>
<dbReference type="RefSeq" id="WP_122106601.1">
    <property type="nucleotide sequence ID" value="NZ_JBHSKV010000017.1"/>
</dbReference>
<dbReference type="Proteomes" id="UP001596145">
    <property type="component" value="Unassembled WGS sequence"/>
</dbReference>
<dbReference type="Pfam" id="PF01844">
    <property type="entry name" value="HNH"/>
    <property type="match status" value="1"/>
</dbReference>